<evidence type="ECO:0000256" key="9">
    <source>
        <dbReference type="ARBA" id="ARBA00023204"/>
    </source>
</evidence>
<evidence type="ECO:0000259" key="11">
    <source>
        <dbReference type="SMART" id="SM00986"/>
    </source>
</evidence>
<comment type="similarity">
    <text evidence="1">Belongs to the uracil-DNA glycosylase (UDG) superfamily. Type 4 (UDGa) family.</text>
</comment>
<keyword evidence="8" id="KW-0411">Iron-sulfur</keyword>
<gene>
    <name evidence="12" type="ORF">CAL19_17000</name>
</gene>
<dbReference type="CDD" id="cd10030">
    <property type="entry name" value="UDG-F4_TTUDGA_SPO1dp_like"/>
    <property type="match status" value="1"/>
</dbReference>
<keyword evidence="4" id="KW-0479">Metal-binding</keyword>
<name>A0A261QV36_9BORD</name>
<dbReference type="NCBIfam" id="TIGR03914">
    <property type="entry name" value="UDG_fam_dom"/>
    <property type="match status" value="1"/>
</dbReference>
<comment type="caution">
    <text evidence="12">The sequence shown here is derived from an EMBL/GenBank/DDBJ whole genome shotgun (WGS) entry which is preliminary data.</text>
</comment>
<protein>
    <recommendedName>
        <fullName evidence="2">Type-4 uracil-DNA glycosylase</fullName>
    </recommendedName>
</protein>
<dbReference type="InterPro" id="IPR005122">
    <property type="entry name" value="Uracil-DNA_glycosylase-like"/>
</dbReference>
<dbReference type="RefSeq" id="WP_094797487.1">
    <property type="nucleotide sequence ID" value="NZ_NEVK01000008.1"/>
</dbReference>
<dbReference type="GO" id="GO:0006281">
    <property type="term" value="P:DNA repair"/>
    <property type="evidence" value="ECO:0007669"/>
    <property type="project" value="UniProtKB-KW"/>
</dbReference>
<feature type="domain" description="Uracil-DNA glycosylase-like" evidence="11">
    <location>
        <begin position="323"/>
        <end position="482"/>
    </location>
</feature>
<dbReference type="Pfam" id="PF03167">
    <property type="entry name" value="UDG"/>
    <property type="match status" value="1"/>
</dbReference>
<keyword evidence="5" id="KW-0227">DNA damage</keyword>
<dbReference type="InterPro" id="IPR025404">
    <property type="entry name" value="DUF4130"/>
</dbReference>
<dbReference type="PANTHER" id="PTHR33693:SF9">
    <property type="entry name" value="TYPE-4 URACIL-DNA GLYCOSYLASE"/>
    <property type="match status" value="1"/>
</dbReference>
<evidence type="ECO:0000256" key="10">
    <source>
        <dbReference type="SAM" id="MobiDB-lite"/>
    </source>
</evidence>
<dbReference type="InterPro" id="IPR005273">
    <property type="entry name" value="Ura-DNA_glyco_family4"/>
</dbReference>
<dbReference type="Pfam" id="PF13566">
    <property type="entry name" value="DUF4130"/>
    <property type="match status" value="1"/>
</dbReference>
<evidence type="ECO:0000256" key="8">
    <source>
        <dbReference type="ARBA" id="ARBA00023014"/>
    </source>
</evidence>
<dbReference type="Gene3D" id="3.40.470.10">
    <property type="entry name" value="Uracil-DNA glycosylase-like domain"/>
    <property type="match status" value="1"/>
</dbReference>
<dbReference type="SUPFAM" id="SSF52141">
    <property type="entry name" value="Uracil-DNA glycosylase-like"/>
    <property type="match status" value="1"/>
</dbReference>
<dbReference type="SMART" id="SM00986">
    <property type="entry name" value="UDG"/>
    <property type="match status" value="1"/>
</dbReference>
<evidence type="ECO:0000313" key="12">
    <source>
        <dbReference type="EMBL" id="OZI16387.1"/>
    </source>
</evidence>
<accession>A0A261QV36</accession>
<dbReference type="AlphaFoldDB" id="A0A261QV36"/>
<dbReference type="InterPro" id="IPR023875">
    <property type="entry name" value="DNA_repair_put"/>
</dbReference>
<reference evidence="13" key="1">
    <citation type="submission" date="2017-05" db="EMBL/GenBank/DDBJ databases">
        <title>Complete and WGS of Bordetella genogroups.</title>
        <authorList>
            <person name="Spilker T."/>
            <person name="Lipuma J."/>
        </authorList>
    </citation>
    <scope>NUCLEOTIDE SEQUENCE [LARGE SCALE GENOMIC DNA]</scope>
    <source>
        <strain evidence="13">AU18089</strain>
    </source>
</reference>
<dbReference type="GO" id="GO:0046872">
    <property type="term" value="F:metal ion binding"/>
    <property type="evidence" value="ECO:0007669"/>
    <property type="project" value="UniProtKB-KW"/>
</dbReference>
<keyword evidence="9" id="KW-0234">DNA repair</keyword>
<evidence type="ECO:0000256" key="1">
    <source>
        <dbReference type="ARBA" id="ARBA00006521"/>
    </source>
</evidence>
<evidence type="ECO:0000256" key="2">
    <source>
        <dbReference type="ARBA" id="ARBA00019403"/>
    </source>
</evidence>
<dbReference type="EMBL" id="NEVK01000008">
    <property type="protein sequence ID" value="OZI16387.1"/>
    <property type="molecule type" value="Genomic_DNA"/>
</dbReference>
<dbReference type="NCBIfam" id="TIGR03915">
    <property type="entry name" value="SAM_7_link_chp"/>
    <property type="match status" value="1"/>
</dbReference>
<evidence type="ECO:0000313" key="13">
    <source>
        <dbReference type="Proteomes" id="UP000216947"/>
    </source>
</evidence>
<evidence type="ECO:0000256" key="3">
    <source>
        <dbReference type="ARBA" id="ARBA00022485"/>
    </source>
</evidence>
<dbReference type="GO" id="GO:0097506">
    <property type="term" value="F:deaminated base DNA N-glycosylase activity"/>
    <property type="evidence" value="ECO:0007669"/>
    <property type="project" value="UniProtKB-ARBA"/>
</dbReference>
<keyword evidence="3" id="KW-0004">4Fe-4S</keyword>
<keyword evidence="6" id="KW-0378">Hydrolase</keyword>
<dbReference type="PANTHER" id="PTHR33693">
    <property type="entry name" value="TYPE-5 URACIL-DNA GLYCOSYLASE"/>
    <property type="match status" value="1"/>
</dbReference>
<dbReference type="SMART" id="SM00987">
    <property type="entry name" value="UreE_C"/>
    <property type="match status" value="1"/>
</dbReference>
<sequence>MSHAVQRRLVVTPTYAGWRKQALIALAAQWPPETLAWEDAPHQPQAAQIALDYAAPGDEPHAEAPCPGLPPAPPQVRVSREFAQLLREAAQYRSPRPWALLYRVLWRYTHGDRAGVSAADEDGARLHAMAKAVRRDHHDMIAYVRFRRSDRPGMPQYVAWYEPRHDVLADAADHFARRMGHATWCIGTPHGLAHWDGSALRITDAPADAQALRADAAADPAEALWRLYYQSTFNPARLNEAALHQRMPVRFWKGLPEAALIPSMIAQARHGARRHAQAQGVGDMPGKPVAVDAQRAQPQRPVPAALDACRRCELWRHATQAVPGQGRDAARVMLVGEQPGDHEDLAGQVFIGPAGQVLDEALKCAGVPRDALYLTNAVKHFKWVARGKRRIHKTPAQREIDACSLWLQEELERVRPEVIVALGATALRAIAGPGARLQECMGRPMRLGRAWLLATWHPSYALRAGGDDARGRVVAGIADAVAQGYQLAGSASENAGT</sequence>
<evidence type="ECO:0000256" key="4">
    <source>
        <dbReference type="ARBA" id="ARBA00022723"/>
    </source>
</evidence>
<evidence type="ECO:0000256" key="7">
    <source>
        <dbReference type="ARBA" id="ARBA00023004"/>
    </source>
</evidence>
<dbReference type="InterPro" id="IPR051536">
    <property type="entry name" value="UDG_Type-4/5"/>
</dbReference>
<dbReference type="InterPro" id="IPR036895">
    <property type="entry name" value="Uracil-DNA_glycosylase-like_sf"/>
</dbReference>
<keyword evidence="7" id="KW-0408">Iron</keyword>
<organism evidence="12 13">
    <name type="scientific">Bordetella genomosp. 7</name>
    <dbReference type="NCBI Taxonomy" id="1416805"/>
    <lineage>
        <taxon>Bacteria</taxon>
        <taxon>Pseudomonadati</taxon>
        <taxon>Pseudomonadota</taxon>
        <taxon>Betaproteobacteria</taxon>
        <taxon>Burkholderiales</taxon>
        <taxon>Alcaligenaceae</taxon>
        <taxon>Bordetella</taxon>
    </lineage>
</organism>
<evidence type="ECO:0000256" key="5">
    <source>
        <dbReference type="ARBA" id="ARBA00022763"/>
    </source>
</evidence>
<proteinExistence type="inferred from homology"/>
<dbReference type="GO" id="GO:0051539">
    <property type="term" value="F:4 iron, 4 sulfur cluster binding"/>
    <property type="evidence" value="ECO:0007669"/>
    <property type="project" value="UniProtKB-KW"/>
</dbReference>
<feature type="region of interest" description="Disordered" evidence="10">
    <location>
        <begin position="275"/>
        <end position="298"/>
    </location>
</feature>
<dbReference type="Proteomes" id="UP000216947">
    <property type="component" value="Unassembled WGS sequence"/>
</dbReference>
<evidence type="ECO:0000256" key="6">
    <source>
        <dbReference type="ARBA" id="ARBA00022801"/>
    </source>
</evidence>
<keyword evidence="13" id="KW-1185">Reference proteome</keyword>